<evidence type="ECO:0000313" key="1">
    <source>
        <dbReference type="EMBL" id="EDS09770.1"/>
    </source>
</evidence>
<keyword evidence="2" id="KW-1185">Reference proteome</keyword>
<sequence>MDVIGVHQSCDMVFGTFAAKDKALLFRQMLSLAPQLWFKRDMGIGLPNLLFGSPACGSMLAVPTVLDLIPSRV</sequence>
<protein>
    <submittedName>
        <fullName evidence="1">Uncharacterized protein</fullName>
    </submittedName>
</protein>
<dbReference type="Proteomes" id="UP000003803">
    <property type="component" value="Unassembled WGS sequence"/>
</dbReference>
<reference evidence="1" key="1">
    <citation type="submission" date="2007-11" db="EMBL/GenBank/DDBJ databases">
        <authorList>
            <person name="Fulton L."/>
            <person name="Clifton S."/>
            <person name="Fulton B."/>
            <person name="Xu J."/>
            <person name="Minx P."/>
            <person name="Pepin K.H."/>
            <person name="Johnson M."/>
            <person name="Thiruvilangam P."/>
            <person name="Bhonagiri V."/>
            <person name="Nash W.E."/>
            <person name="Mardis E.R."/>
            <person name="Wilson R.K."/>
        </authorList>
    </citation>
    <scope>NUCLEOTIDE SEQUENCE [LARGE SCALE GENOMIC DNA]</scope>
    <source>
        <strain evidence="1">DSM 17241</strain>
    </source>
</reference>
<gene>
    <name evidence="1" type="ORF">ANACOL_03574</name>
</gene>
<proteinExistence type="predicted"/>
<comment type="caution">
    <text evidence="1">The sequence shown here is derived from an EMBL/GenBank/DDBJ whole genome shotgun (WGS) entry which is preliminary data.</text>
</comment>
<dbReference type="HOGENOM" id="CLU_2696422_0_0_9"/>
<name>B0PFJ4_9FIRM</name>
<organism evidence="1 2">
    <name type="scientific">Anaerotruncus colihominis DSM 17241</name>
    <dbReference type="NCBI Taxonomy" id="445972"/>
    <lineage>
        <taxon>Bacteria</taxon>
        <taxon>Bacillati</taxon>
        <taxon>Bacillota</taxon>
        <taxon>Clostridia</taxon>
        <taxon>Eubacteriales</taxon>
        <taxon>Oscillospiraceae</taxon>
        <taxon>Anaerotruncus</taxon>
    </lineage>
</organism>
<evidence type="ECO:0000313" key="2">
    <source>
        <dbReference type="Proteomes" id="UP000003803"/>
    </source>
</evidence>
<accession>B0PFJ4</accession>
<dbReference type="EMBL" id="ABGD02000026">
    <property type="protein sequence ID" value="EDS09770.1"/>
    <property type="molecule type" value="Genomic_DNA"/>
</dbReference>
<reference evidence="1" key="2">
    <citation type="submission" date="2013-09" db="EMBL/GenBank/DDBJ databases">
        <title>Draft genome sequence of Anaerotruncus colihominis(DSM 17241).</title>
        <authorList>
            <person name="Sudarsanam P."/>
            <person name="Ley R."/>
            <person name="Guruge J."/>
            <person name="Turnbaugh P.J."/>
            <person name="Mahowald M."/>
            <person name="Liep D."/>
            <person name="Gordon J."/>
        </authorList>
    </citation>
    <scope>NUCLEOTIDE SEQUENCE</scope>
    <source>
        <strain evidence="1">DSM 17241</strain>
    </source>
</reference>
<dbReference type="AlphaFoldDB" id="B0PFJ4"/>